<protein>
    <submittedName>
        <fullName evidence="1">Uncharacterized protein</fullName>
    </submittedName>
</protein>
<dbReference type="Proteomes" id="UP000813444">
    <property type="component" value="Unassembled WGS sequence"/>
</dbReference>
<dbReference type="AlphaFoldDB" id="A0A8K0WUX4"/>
<evidence type="ECO:0000313" key="1">
    <source>
        <dbReference type="EMBL" id="KAH7326071.1"/>
    </source>
</evidence>
<proteinExistence type="predicted"/>
<comment type="caution">
    <text evidence="1">The sequence shown here is derived from an EMBL/GenBank/DDBJ whole genome shotgun (WGS) entry which is preliminary data.</text>
</comment>
<dbReference type="EMBL" id="JAGPNK010000002">
    <property type="protein sequence ID" value="KAH7326071.1"/>
    <property type="molecule type" value="Genomic_DNA"/>
</dbReference>
<evidence type="ECO:0000313" key="2">
    <source>
        <dbReference type="Proteomes" id="UP000813444"/>
    </source>
</evidence>
<accession>A0A8K0WUX4</accession>
<sequence length="219" mass="24159">MLPTMKMLQRSATTSEGHYARHSMPCAQMIHIFNARSNHQIVSLHLQTRPHQPDGLTARLAFSSLIDWPTIRRTVAQSTPIPEASFKHHCRLTLYLGHLSLAQHLGIQVDGNPSSLCPFPRAAIAVRPLYGTLVDSCTARPVQLGWLGRKASQTRELGIASPHSESRISEPGAILVRRSGRLQGECPYEKIRNRGMKEERDISFTGATNIEGAAVAQPS</sequence>
<reference evidence="1" key="1">
    <citation type="journal article" date="2021" name="Nat. Commun.">
        <title>Genetic determinants of endophytism in the Arabidopsis root mycobiome.</title>
        <authorList>
            <person name="Mesny F."/>
            <person name="Miyauchi S."/>
            <person name="Thiergart T."/>
            <person name="Pickel B."/>
            <person name="Atanasova L."/>
            <person name="Karlsson M."/>
            <person name="Huettel B."/>
            <person name="Barry K.W."/>
            <person name="Haridas S."/>
            <person name="Chen C."/>
            <person name="Bauer D."/>
            <person name="Andreopoulos W."/>
            <person name="Pangilinan J."/>
            <person name="LaButti K."/>
            <person name="Riley R."/>
            <person name="Lipzen A."/>
            <person name="Clum A."/>
            <person name="Drula E."/>
            <person name="Henrissat B."/>
            <person name="Kohler A."/>
            <person name="Grigoriev I.V."/>
            <person name="Martin F.M."/>
            <person name="Hacquard S."/>
        </authorList>
    </citation>
    <scope>NUCLEOTIDE SEQUENCE</scope>
    <source>
        <strain evidence="1">MPI-CAGE-CH-0235</strain>
    </source>
</reference>
<gene>
    <name evidence="1" type="ORF">B0I35DRAFT_125350</name>
</gene>
<keyword evidence="2" id="KW-1185">Reference proteome</keyword>
<name>A0A8K0WUX4_9HYPO</name>
<organism evidence="1 2">
    <name type="scientific">Stachybotrys elegans</name>
    <dbReference type="NCBI Taxonomy" id="80388"/>
    <lineage>
        <taxon>Eukaryota</taxon>
        <taxon>Fungi</taxon>
        <taxon>Dikarya</taxon>
        <taxon>Ascomycota</taxon>
        <taxon>Pezizomycotina</taxon>
        <taxon>Sordariomycetes</taxon>
        <taxon>Hypocreomycetidae</taxon>
        <taxon>Hypocreales</taxon>
        <taxon>Stachybotryaceae</taxon>
        <taxon>Stachybotrys</taxon>
    </lineage>
</organism>